<evidence type="ECO:0000313" key="2">
    <source>
        <dbReference type="EMBL" id="MDW0110664.1"/>
    </source>
</evidence>
<feature type="transmembrane region" description="Helical" evidence="1">
    <location>
        <begin position="48"/>
        <end position="65"/>
    </location>
</feature>
<keyword evidence="1" id="KW-0472">Membrane</keyword>
<dbReference type="EMBL" id="JAUBDH010000007">
    <property type="protein sequence ID" value="MDW0110664.1"/>
    <property type="molecule type" value="Genomic_DNA"/>
</dbReference>
<reference evidence="2 3" key="1">
    <citation type="submission" date="2023-06" db="EMBL/GenBank/DDBJ databases">
        <title>Sporosarcina sp. nov., isolated from Korean traditional fermented seafood 'Jeotgal'.</title>
        <authorList>
            <person name="Yang A.-I."/>
            <person name="Shin N.-R."/>
        </authorList>
    </citation>
    <scope>NUCLEOTIDE SEQUENCE [LARGE SCALE GENOMIC DNA]</scope>
    <source>
        <strain evidence="2 3">KCTC3840</strain>
    </source>
</reference>
<protein>
    <submittedName>
        <fullName evidence="2">Uncharacterized protein</fullName>
    </submittedName>
</protein>
<name>A0ABU4G120_9BACL</name>
<sequence>MEGIQIIFQVYRAIHIFVTGFIVILFSGFLAVGGLGENFTDSTFTDPLWLLPIPIWLIGAVLSFVKRTVKIGLVISALPFLFFVVSIVQAFFS</sequence>
<feature type="transmembrane region" description="Helical" evidence="1">
    <location>
        <begin position="12"/>
        <end position="36"/>
    </location>
</feature>
<keyword evidence="1" id="KW-0812">Transmembrane</keyword>
<comment type="caution">
    <text evidence="2">The sequence shown here is derived from an EMBL/GenBank/DDBJ whole genome shotgun (WGS) entry which is preliminary data.</text>
</comment>
<evidence type="ECO:0000256" key="1">
    <source>
        <dbReference type="SAM" id="Phobius"/>
    </source>
</evidence>
<proteinExistence type="predicted"/>
<keyword evidence="3" id="KW-1185">Reference proteome</keyword>
<gene>
    <name evidence="2" type="ORF">QT716_11515</name>
</gene>
<dbReference type="RefSeq" id="WP_317936231.1">
    <property type="nucleotide sequence ID" value="NZ_JAUBDH010000007.1"/>
</dbReference>
<keyword evidence="1" id="KW-1133">Transmembrane helix</keyword>
<organism evidence="2 3">
    <name type="scientific">Sporosarcina aquimarina</name>
    <dbReference type="NCBI Taxonomy" id="114975"/>
    <lineage>
        <taxon>Bacteria</taxon>
        <taxon>Bacillati</taxon>
        <taxon>Bacillota</taxon>
        <taxon>Bacilli</taxon>
        <taxon>Bacillales</taxon>
        <taxon>Caryophanaceae</taxon>
        <taxon>Sporosarcina</taxon>
    </lineage>
</organism>
<accession>A0ABU4G120</accession>
<dbReference type="Proteomes" id="UP001280629">
    <property type="component" value="Unassembled WGS sequence"/>
</dbReference>
<feature type="transmembrane region" description="Helical" evidence="1">
    <location>
        <begin position="72"/>
        <end position="92"/>
    </location>
</feature>
<evidence type="ECO:0000313" key="3">
    <source>
        <dbReference type="Proteomes" id="UP001280629"/>
    </source>
</evidence>